<evidence type="ECO:0000259" key="10">
    <source>
        <dbReference type="PROSITE" id="PS50850"/>
    </source>
</evidence>
<feature type="transmembrane region" description="Helical" evidence="9">
    <location>
        <begin position="360"/>
        <end position="383"/>
    </location>
</feature>
<dbReference type="InterPro" id="IPR020846">
    <property type="entry name" value="MFS_dom"/>
</dbReference>
<dbReference type="PROSITE" id="PS50850">
    <property type="entry name" value="MFS"/>
    <property type="match status" value="1"/>
</dbReference>
<evidence type="ECO:0000256" key="7">
    <source>
        <dbReference type="RuleBase" id="RU003346"/>
    </source>
</evidence>
<dbReference type="PANTHER" id="PTHR48022:SF9">
    <property type="entry name" value="MAJOR FACILITATOR SUPERFAMILY (MFS) PROFILE DOMAIN-CONTAINING PROTEIN"/>
    <property type="match status" value="1"/>
</dbReference>
<dbReference type="SUPFAM" id="SSF103473">
    <property type="entry name" value="MFS general substrate transporter"/>
    <property type="match status" value="1"/>
</dbReference>
<feature type="domain" description="Major facilitator superfamily (MFS) profile" evidence="10">
    <location>
        <begin position="9"/>
        <end position="450"/>
    </location>
</feature>
<dbReference type="GeneID" id="81421696"/>
<dbReference type="PRINTS" id="PR00171">
    <property type="entry name" value="SUGRTRNSPORT"/>
</dbReference>
<feature type="transmembrane region" description="Helical" evidence="9">
    <location>
        <begin position="49"/>
        <end position="68"/>
    </location>
</feature>
<keyword evidence="12" id="KW-1185">Reference proteome</keyword>
<dbReference type="EMBL" id="JAPQKN010000001">
    <property type="protein sequence ID" value="KAJ5174518.1"/>
    <property type="molecule type" value="Genomic_DNA"/>
</dbReference>
<keyword evidence="5 9" id="KW-1133">Transmembrane helix</keyword>
<evidence type="ECO:0000313" key="11">
    <source>
        <dbReference type="EMBL" id="KAJ5174518.1"/>
    </source>
</evidence>
<feature type="compositionally biased region" description="Polar residues" evidence="8">
    <location>
        <begin position="502"/>
        <end position="512"/>
    </location>
</feature>
<evidence type="ECO:0000256" key="2">
    <source>
        <dbReference type="ARBA" id="ARBA00010992"/>
    </source>
</evidence>
<feature type="transmembrane region" description="Helical" evidence="9">
    <location>
        <begin position="298"/>
        <end position="318"/>
    </location>
</feature>
<evidence type="ECO:0000256" key="3">
    <source>
        <dbReference type="ARBA" id="ARBA00022448"/>
    </source>
</evidence>
<dbReference type="InterPro" id="IPR036259">
    <property type="entry name" value="MFS_trans_sf"/>
</dbReference>
<gene>
    <name evidence="11" type="ORF">N7482_000395</name>
</gene>
<proteinExistence type="inferred from homology"/>
<feature type="transmembrane region" description="Helical" evidence="9">
    <location>
        <begin position="427"/>
        <end position="446"/>
    </location>
</feature>
<protein>
    <recommendedName>
        <fullName evidence="10">Major facilitator superfamily (MFS) profile domain-containing protein</fullName>
    </recommendedName>
</protein>
<reference evidence="11" key="2">
    <citation type="journal article" date="2023" name="IMA Fungus">
        <title>Comparative genomic study of the Penicillium genus elucidates a diverse pangenome and 15 lateral gene transfer events.</title>
        <authorList>
            <person name="Petersen C."/>
            <person name="Sorensen T."/>
            <person name="Nielsen M.R."/>
            <person name="Sondergaard T.E."/>
            <person name="Sorensen J.L."/>
            <person name="Fitzpatrick D.A."/>
            <person name="Frisvad J.C."/>
            <person name="Nielsen K.L."/>
        </authorList>
    </citation>
    <scope>NUCLEOTIDE SEQUENCE</scope>
    <source>
        <strain evidence="11">IBT 26290</strain>
    </source>
</reference>
<dbReference type="InterPro" id="IPR005828">
    <property type="entry name" value="MFS_sugar_transport-like"/>
</dbReference>
<dbReference type="NCBIfam" id="TIGR00879">
    <property type="entry name" value="SP"/>
    <property type="match status" value="1"/>
</dbReference>
<comment type="subcellular location">
    <subcellularLocation>
        <location evidence="1">Membrane</location>
        <topology evidence="1">Multi-pass membrane protein</topology>
    </subcellularLocation>
</comment>
<evidence type="ECO:0000256" key="8">
    <source>
        <dbReference type="SAM" id="MobiDB-lite"/>
    </source>
</evidence>
<evidence type="ECO:0000256" key="1">
    <source>
        <dbReference type="ARBA" id="ARBA00004141"/>
    </source>
</evidence>
<feature type="transmembrane region" description="Helical" evidence="9">
    <location>
        <begin position="330"/>
        <end position="348"/>
    </location>
</feature>
<evidence type="ECO:0000256" key="5">
    <source>
        <dbReference type="ARBA" id="ARBA00022989"/>
    </source>
</evidence>
<keyword evidence="6 9" id="KW-0472">Membrane</keyword>
<dbReference type="Proteomes" id="UP001149163">
    <property type="component" value="Unassembled WGS sequence"/>
</dbReference>
<accession>A0A9W9IBC5</accession>
<evidence type="ECO:0000313" key="12">
    <source>
        <dbReference type="Proteomes" id="UP001149163"/>
    </source>
</evidence>
<dbReference type="InterPro" id="IPR050360">
    <property type="entry name" value="MFS_Sugar_Transporters"/>
</dbReference>
<comment type="similarity">
    <text evidence="2 7">Belongs to the major facilitator superfamily. Sugar transporter (TC 2.A.1.1) family.</text>
</comment>
<dbReference type="PANTHER" id="PTHR48022">
    <property type="entry name" value="PLASTIDIC GLUCOSE TRANSPORTER 4"/>
    <property type="match status" value="1"/>
</dbReference>
<dbReference type="AlphaFoldDB" id="A0A9W9IBC5"/>
<dbReference type="OrthoDB" id="6133115at2759"/>
<dbReference type="InterPro" id="IPR003663">
    <property type="entry name" value="Sugar/inositol_transpt"/>
</dbReference>
<dbReference type="Pfam" id="PF00083">
    <property type="entry name" value="Sugar_tr"/>
    <property type="match status" value="1"/>
</dbReference>
<dbReference type="GO" id="GO:0016020">
    <property type="term" value="C:membrane"/>
    <property type="evidence" value="ECO:0007669"/>
    <property type="project" value="UniProtKB-SubCell"/>
</dbReference>
<organism evidence="11 12">
    <name type="scientific">Penicillium canariense</name>
    <dbReference type="NCBI Taxonomy" id="189055"/>
    <lineage>
        <taxon>Eukaryota</taxon>
        <taxon>Fungi</taxon>
        <taxon>Dikarya</taxon>
        <taxon>Ascomycota</taxon>
        <taxon>Pezizomycotina</taxon>
        <taxon>Eurotiomycetes</taxon>
        <taxon>Eurotiomycetidae</taxon>
        <taxon>Eurotiales</taxon>
        <taxon>Aspergillaceae</taxon>
        <taxon>Penicillium</taxon>
    </lineage>
</organism>
<keyword evidence="4 9" id="KW-0812">Transmembrane</keyword>
<comment type="caution">
    <text evidence="11">The sequence shown here is derived from an EMBL/GenBank/DDBJ whole genome shotgun (WGS) entry which is preliminary data.</text>
</comment>
<dbReference type="GO" id="GO:0005351">
    <property type="term" value="F:carbohydrate:proton symporter activity"/>
    <property type="evidence" value="ECO:0007669"/>
    <property type="project" value="TreeGrafter"/>
</dbReference>
<feature type="transmembrane region" description="Helical" evidence="9">
    <location>
        <begin position="80"/>
        <end position="99"/>
    </location>
</feature>
<dbReference type="FunFam" id="1.20.1250.20:FF:000090">
    <property type="entry name" value="MFS sugar transporter, putative"/>
    <property type="match status" value="1"/>
</dbReference>
<keyword evidence="3 7" id="KW-0813">Transport</keyword>
<name>A0A9W9IBC5_9EURO</name>
<sequence length="525" mass="57180">MAYVLVTLCCAFAALGSFLFGYDSSVISSSIEQDAFLNYFGSPGLSDAASGGIISSYTGGAIAGSLLASSISDFYGRRMVIFIGGLLAAFGAALQGGAVTVAMLIAGRFIAGGAIGLMSATVPVYCSEVAPPQIRGGLASMQQWMIGLGIMVAQWVGYGCSLHSGDFSWRFPLSLQTVPAIMLACGVWYLPESPRWLIEHGNEAAGRLVLTRLHLNRDATNALLVEHEINQIHESVAEDQRSVVRSWRQLFLSRQWRYRLLLACGLQAMTQCSGTNVIQNYGPRLYKSLGLSTSTSLMIIGVWGALAQFWNTVFMAFIDRVGRRKLLIPSLLGMGAAMCVEGTLARYVDFSDSDANQDALRAAIAMFFVFSLFYTALGMISWIYQSEIFPTAIRARGSSVATATNWSLSLIFAQCSPIALTNIGSNYFYFFVAFNWAAVFIVWFWYPETVGRSLEEVEEVFVGQVHDGEPETIPVTASSPECKPPRSHIRHKGIHPLSMHPTTIGSWSSKSGLSPRLWSKEVDAV</sequence>
<dbReference type="RefSeq" id="XP_056546126.1">
    <property type="nucleotide sequence ID" value="XM_056682520.1"/>
</dbReference>
<dbReference type="Gene3D" id="1.20.1250.20">
    <property type="entry name" value="MFS general substrate transporter like domains"/>
    <property type="match status" value="1"/>
</dbReference>
<reference evidence="11" key="1">
    <citation type="submission" date="2022-11" db="EMBL/GenBank/DDBJ databases">
        <authorList>
            <person name="Petersen C."/>
        </authorList>
    </citation>
    <scope>NUCLEOTIDE SEQUENCE</scope>
    <source>
        <strain evidence="11">IBT 26290</strain>
    </source>
</reference>
<evidence type="ECO:0000256" key="4">
    <source>
        <dbReference type="ARBA" id="ARBA00022692"/>
    </source>
</evidence>
<evidence type="ECO:0000256" key="6">
    <source>
        <dbReference type="ARBA" id="ARBA00023136"/>
    </source>
</evidence>
<evidence type="ECO:0000256" key="9">
    <source>
        <dbReference type="SAM" id="Phobius"/>
    </source>
</evidence>
<feature type="region of interest" description="Disordered" evidence="8">
    <location>
        <begin position="502"/>
        <end position="525"/>
    </location>
</feature>